<keyword evidence="3" id="KW-1185">Reference proteome</keyword>
<proteinExistence type="predicted"/>
<dbReference type="GeneID" id="83016140"/>
<organism evidence="2 3">
    <name type="scientific">Holdemania filiformis</name>
    <dbReference type="NCBI Taxonomy" id="61171"/>
    <lineage>
        <taxon>Bacteria</taxon>
        <taxon>Bacillati</taxon>
        <taxon>Bacillota</taxon>
        <taxon>Erysipelotrichia</taxon>
        <taxon>Erysipelotrichales</taxon>
        <taxon>Erysipelotrichaceae</taxon>
        <taxon>Holdemania</taxon>
    </lineage>
</organism>
<name>A0A412FWC7_9FIRM</name>
<keyword evidence="1" id="KW-1133">Transmembrane helix</keyword>
<dbReference type="RefSeq" id="WP_117895440.1">
    <property type="nucleotide sequence ID" value="NZ_CABJCV010000015.1"/>
</dbReference>
<dbReference type="EMBL" id="QRUP01000015">
    <property type="protein sequence ID" value="RGR72394.1"/>
    <property type="molecule type" value="Genomic_DNA"/>
</dbReference>
<evidence type="ECO:0000313" key="3">
    <source>
        <dbReference type="Proteomes" id="UP000284178"/>
    </source>
</evidence>
<comment type="caution">
    <text evidence="2">The sequence shown here is derived from an EMBL/GenBank/DDBJ whole genome shotgun (WGS) entry which is preliminary data.</text>
</comment>
<keyword evidence="1" id="KW-0472">Membrane</keyword>
<protein>
    <recommendedName>
        <fullName evidence="4">DUF5673 domain-containing protein</fullName>
    </recommendedName>
</protein>
<evidence type="ECO:0000256" key="1">
    <source>
        <dbReference type="SAM" id="Phobius"/>
    </source>
</evidence>
<gene>
    <name evidence="2" type="ORF">DWY25_12120</name>
</gene>
<evidence type="ECO:0000313" key="2">
    <source>
        <dbReference type="EMBL" id="RGR72394.1"/>
    </source>
</evidence>
<feature type="transmembrane region" description="Helical" evidence="1">
    <location>
        <begin position="54"/>
        <end position="72"/>
    </location>
</feature>
<sequence>MEIAIVIVNLILLFYFTRMAIHSRQVQVAGKLGPTWIITVFFVGIGIIRLFQNHSLFSIIQTVLIVLLGVLYSQMRSGFSDQGIVLLGNLYTWDRITQADVTDTEETQEIKVEFTVKKVSRFVYFTTAQRDEVEAMLTRYEQERAELELKAKAKG</sequence>
<evidence type="ECO:0008006" key="4">
    <source>
        <dbReference type="Google" id="ProtNLM"/>
    </source>
</evidence>
<accession>A0A412FWC7</accession>
<dbReference type="AlphaFoldDB" id="A0A412FWC7"/>
<dbReference type="Proteomes" id="UP000284178">
    <property type="component" value="Unassembled WGS sequence"/>
</dbReference>
<feature type="transmembrane region" description="Helical" evidence="1">
    <location>
        <begin position="28"/>
        <end position="48"/>
    </location>
</feature>
<feature type="transmembrane region" description="Helical" evidence="1">
    <location>
        <begin position="6"/>
        <end position="21"/>
    </location>
</feature>
<reference evidence="2 3" key="1">
    <citation type="submission" date="2018-08" db="EMBL/GenBank/DDBJ databases">
        <title>A genome reference for cultivated species of the human gut microbiota.</title>
        <authorList>
            <person name="Zou Y."/>
            <person name="Xue W."/>
            <person name="Luo G."/>
        </authorList>
    </citation>
    <scope>NUCLEOTIDE SEQUENCE [LARGE SCALE GENOMIC DNA]</scope>
    <source>
        <strain evidence="2 3">AF24-29</strain>
    </source>
</reference>
<keyword evidence="1" id="KW-0812">Transmembrane</keyword>